<keyword evidence="6 9" id="KW-0863">Zinc-finger</keyword>
<organism evidence="14 15">
    <name type="scientific">Halteria grandinella</name>
    <dbReference type="NCBI Taxonomy" id="5974"/>
    <lineage>
        <taxon>Eukaryota</taxon>
        <taxon>Sar</taxon>
        <taxon>Alveolata</taxon>
        <taxon>Ciliophora</taxon>
        <taxon>Intramacronucleata</taxon>
        <taxon>Spirotrichea</taxon>
        <taxon>Stichotrichia</taxon>
        <taxon>Sporadotrichida</taxon>
        <taxon>Halteriidae</taxon>
        <taxon>Halteria</taxon>
    </lineage>
</organism>
<evidence type="ECO:0000256" key="11">
    <source>
        <dbReference type="SAM" id="Phobius"/>
    </source>
</evidence>
<dbReference type="Proteomes" id="UP000785679">
    <property type="component" value="Unassembled WGS sequence"/>
</dbReference>
<feature type="domain" description="RING-type" evidence="12">
    <location>
        <begin position="920"/>
        <end position="991"/>
    </location>
</feature>
<evidence type="ECO:0000256" key="6">
    <source>
        <dbReference type="ARBA" id="ARBA00022771"/>
    </source>
</evidence>
<keyword evidence="4" id="KW-0479">Metal-binding</keyword>
<dbReference type="InterPro" id="IPR002867">
    <property type="entry name" value="IBR_dom"/>
</dbReference>
<feature type="region of interest" description="Disordered" evidence="10">
    <location>
        <begin position="852"/>
        <end position="886"/>
    </location>
</feature>
<feature type="compositionally biased region" description="Polar residues" evidence="10">
    <location>
        <begin position="200"/>
        <end position="222"/>
    </location>
</feature>
<evidence type="ECO:0000256" key="3">
    <source>
        <dbReference type="ARBA" id="ARBA00022679"/>
    </source>
</evidence>
<keyword evidence="7" id="KW-0833">Ubl conjugation pathway</keyword>
<dbReference type="PROSITE" id="PS50089">
    <property type="entry name" value="ZF_RING_2"/>
    <property type="match status" value="1"/>
</dbReference>
<feature type="transmembrane region" description="Helical" evidence="11">
    <location>
        <begin position="1220"/>
        <end position="1237"/>
    </location>
</feature>
<evidence type="ECO:0000259" key="13">
    <source>
        <dbReference type="PROSITE" id="PS51873"/>
    </source>
</evidence>
<dbReference type="InterPro" id="IPR017907">
    <property type="entry name" value="Znf_RING_CS"/>
</dbReference>
<dbReference type="PANTHER" id="PTHR11685">
    <property type="entry name" value="RBR FAMILY RING FINGER AND IBR DOMAIN-CONTAINING"/>
    <property type="match status" value="1"/>
</dbReference>
<feature type="region of interest" description="Disordered" evidence="10">
    <location>
        <begin position="192"/>
        <end position="233"/>
    </location>
</feature>
<feature type="compositionally biased region" description="Polar residues" evidence="10">
    <location>
        <begin position="562"/>
        <end position="576"/>
    </location>
</feature>
<sequence>MAAVPSFNKHNNRAETFQNSISSDEESAREYKLNPQQRIVQRVSDSDYLMAVGQKATQLQYQKANKRGDMQHKNGANSVLEVEAQKLKGYNSQAPQNDPHITVQSINSGAFQQKSLKAFSRPHPRSPINDKALHGKIIIEGMGDIEHDQDSSIDGEQSSKLKISLIQKDMDISSSQISDYPLQDHLALDHSKEHKHAPSQFKNRSNLNVAAQRPSILQPSQGKANKNRKKRKTVTKINYYENSLGLNSQNTHQTLNDKQRSINNRTFFTPMNRGVDSRLPRISLLNEFNNVPSKANLSNSRIDYNKLNYSPYFFKLDSQTSILDEATKQKLIIIRLTDMGIKEEIVERALLFGKARTLSNCLPFILPNEQGLMEHRFVSVKDIKLKYQNHDYCLLCIKKKKKATQKHVRQLNETIISRHNSRRSITGMFTVKREMTTQNNHALQSEHETEQQVVVMQNRALLCNQKFLRLQQELGRKVPRSNDQNEFMYTVQQDHNKSAFSIATNPGHQRTEVPGDFKKFFNRVENPSNESDEGSEEEDTERFQNNGDSLERNETRRHAEQSRPSNVALQNIESKSPQEGALGYSIQLKKVVDVQEDPETSRFQIRKGNELSNLFTDVENYNSQLGVLRSPKFIQKQPAFNQKMRLKHHNENNFIEDFTAINADHLQSFTQVKTKENAKNGKSKKHAGAYNYLQSVPRNIDNNNEVGGSLYSLNNSYKRDAQDKHAKEFQILILEQEDSNSVNKVSQTQERNPIALTSKGPLSQKEYDEFDTAAQEEKCFICSLPPEMHSPDWNMDQLEVQLRFNEQTAFDGATEHQNQGLLTPYDRNASVNTYGSPQAKKAKKNFIKVTERAQDNNGEEESKNESKFDINQDTIGDKMQSKRDAFKQQMRNRRILGREQLKTELKLANKSEREKGKSQCQICFEKIANTLSDTNSDPYNKHFGALISENQKIMIEMKKCKHIFCLDCIQEYLKFQVGNGRVFGICCPSCDQSILDSQIERLLSHDETLIDYKRLKLYAEYSNNDLYTICPNPRCQEVIALNSPNEFQVRCMTCYFEFCNLTKLPWHQGVSCKDHIEEIYGQAAKGKKLQMCPHCNQMIEKARFCNHITCTFCMKSFCIQCRQDYSLNHQTPFHSFICSLSGGSTTIRSTVDSSKASLSLIETILAALLLIILSPLFAIFVVPLCIARNYLAFKRSQLQRPLQSGGFEEKLKYIEKKIKAMNNFDAFCYSIVIYLIMMALGPISLILLYFGAVIAVINLAKMKRFSLKF</sequence>
<dbReference type="Pfam" id="PF22191">
    <property type="entry name" value="IBR_1"/>
    <property type="match status" value="1"/>
</dbReference>
<name>A0A8J8T922_HALGN</name>
<accession>A0A8J8T922</accession>
<dbReference type="Pfam" id="PF01485">
    <property type="entry name" value="IBR"/>
    <property type="match status" value="1"/>
</dbReference>
<evidence type="ECO:0000256" key="9">
    <source>
        <dbReference type="PROSITE-ProRule" id="PRU00175"/>
    </source>
</evidence>
<protein>
    <recommendedName>
        <fullName evidence="2">RBR-type E3 ubiquitin transferase</fullName>
        <ecNumber evidence="2">2.3.2.31</ecNumber>
    </recommendedName>
</protein>
<dbReference type="PROSITE" id="PS00518">
    <property type="entry name" value="ZF_RING_1"/>
    <property type="match status" value="1"/>
</dbReference>
<dbReference type="GO" id="GO:0061630">
    <property type="term" value="F:ubiquitin protein ligase activity"/>
    <property type="evidence" value="ECO:0007669"/>
    <property type="project" value="UniProtKB-EC"/>
</dbReference>
<evidence type="ECO:0000256" key="4">
    <source>
        <dbReference type="ARBA" id="ARBA00022723"/>
    </source>
</evidence>
<comment type="caution">
    <text evidence="14">The sequence shown here is derived from an EMBL/GenBank/DDBJ whole genome shotgun (WGS) entry which is preliminary data.</text>
</comment>
<dbReference type="InterPro" id="IPR001841">
    <property type="entry name" value="Znf_RING"/>
</dbReference>
<keyword evidence="11" id="KW-1133">Transmembrane helix</keyword>
<dbReference type="EC" id="2.3.2.31" evidence="2"/>
<dbReference type="Gene3D" id="1.20.120.1750">
    <property type="match status" value="1"/>
</dbReference>
<dbReference type="SMART" id="SM00184">
    <property type="entry name" value="RING"/>
    <property type="match status" value="2"/>
</dbReference>
<dbReference type="GO" id="GO:0016567">
    <property type="term" value="P:protein ubiquitination"/>
    <property type="evidence" value="ECO:0007669"/>
    <property type="project" value="InterPro"/>
</dbReference>
<comment type="catalytic activity">
    <reaction evidence="1">
        <text>[E2 ubiquitin-conjugating enzyme]-S-ubiquitinyl-L-cysteine + [acceptor protein]-L-lysine = [E2 ubiquitin-conjugating enzyme]-L-cysteine + [acceptor protein]-N(6)-ubiquitinyl-L-lysine.</text>
        <dbReference type="EC" id="2.3.2.31"/>
    </reaction>
</comment>
<keyword evidence="8" id="KW-0862">Zinc</keyword>
<evidence type="ECO:0000256" key="7">
    <source>
        <dbReference type="ARBA" id="ARBA00022786"/>
    </source>
</evidence>
<evidence type="ECO:0000256" key="8">
    <source>
        <dbReference type="ARBA" id="ARBA00022833"/>
    </source>
</evidence>
<dbReference type="AlphaFoldDB" id="A0A8J8T922"/>
<evidence type="ECO:0000256" key="5">
    <source>
        <dbReference type="ARBA" id="ARBA00022737"/>
    </source>
</evidence>
<feature type="compositionally biased region" description="Acidic residues" evidence="10">
    <location>
        <begin position="530"/>
        <end position="540"/>
    </location>
</feature>
<evidence type="ECO:0000259" key="12">
    <source>
        <dbReference type="PROSITE" id="PS50089"/>
    </source>
</evidence>
<feature type="transmembrane region" description="Helical" evidence="11">
    <location>
        <begin position="1164"/>
        <end position="1187"/>
    </location>
</feature>
<feature type="region of interest" description="Disordered" evidence="10">
    <location>
        <begin position="740"/>
        <end position="763"/>
    </location>
</feature>
<keyword evidence="11" id="KW-0472">Membrane</keyword>
<feature type="region of interest" description="Disordered" evidence="10">
    <location>
        <begin position="1"/>
        <end position="33"/>
    </location>
</feature>
<evidence type="ECO:0000313" key="14">
    <source>
        <dbReference type="EMBL" id="TNV85956.1"/>
    </source>
</evidence>
<evidence type="ECO:0000256" key="1">
    <source>
        <dbReference type="ARBA" id="ARBA00001798"/>
    </source>
</evidence>
<dbReference type="SMART" id="SM00647">
    <property type="entry name" value="IBR"/>
    <property type="match status" value="2"/>
</dbReference>
<dbReference type="CDD" id="cd20336">
    <property type="entry name" value="Rcat_RBR"/>
    <property type="match status" value="1"/>
</dbReference>
<dbReference type="InterPro" id="IPR018957">
    <property type="entry name" value="Znf_C3HC4_RING-type"/>
</dbReference>
<dbReference type="OrthoDB" id="297477at2759"/>
<gene>
    <name evidence="14" type="ORF">FGO68_gene12607</name>
</gene>
<dbReference type="EMBL" id="RRYP01001429">
    <property type="protein sequence ID" value="TNV85956.1"/>
    <property type="molecule type" value="Genomic_DNA"/>
</dbReference>
<dbReference type="Gene3D" id="3.30.40.10">
    <property type="entry name" value="Zinc/RING finger domain, C3HC4 (zinc finger)"/>
    <property type="match status" value="1"/>
</dbReference>
<keyword evidence="3" id="KW-0808">Transferase</keyword>
<dbReference type="InterPro" id="IPR044066">
    <property type="entry name" value="TRIAD_supradom"/>
</dbReference>
<dbReference type="InterPro" id="IPR013083">
    <property type="entry name" value="Znf_RING/FYVE/PHD"/>
</dbReference>
<dbReference type="PROSITE" id="PS51873">
    <property type="entry name" value="TRIAD"/>
    <property type="match status" value="1"/>
</dbReference>
<evidence type="ECO:0000256" key="10">
    <source>
        <dbReference type="SAM" id="MobiDB-lite"/>
    </source>
</evidence>
<evidence type="ECO:0000313" key="15">
    <source>
        <dbReference type="Proteomes" id="UP000785679"/>
    </source>
</evidence>
<keyword evidence="5" id="KW-0677">Repeat</keyword>
<feature type="compositionally biased region" description="Polar residues" evidence="10">
    <location>
        <begin position="740"/>
        <end position="751"/>
    </location>
</feature>
<proteinExistence type="predicted"/>
<feature type="domain" description="RING-type" evidence="13">
    <location>
        <begin position="916"/>
        <end position="1142"/>
    </location>
</feature>
<dbReference type="CDD" id="cd20335">
    <property type="entry name" value="BRcat_RBR"/>
    <property type="match status" value="1"/>
</dbReference>
<feature type="compositionally biased region" description="Basic and acidic residues" evidence="10">
    <location>
        <begin position="549"/>
        <end position="561"/>
    </location>
</feature>
<feature type="region of interest" description="Disordered" evidence="10">
    <location>
        <begin position="522"/>
        <end position="576"/>
    </location>
</feature>
<keyword evidence="11" id="KW-0812">Transmembrane</keyword>
<reference evidence="14" key="1">
    <citation type="submission" date="2019-06" db="EMBL/GenBank/DDBJ databases">
        <authorList>
            <person name="Zheng W."/>
        </authorList>
    </citation>
    <scope>NUCLEOTIDE SEQUENCE</scope>
    <source>
        <strain evidence="14">QDHG01</strain>
    </source>
</reference>
<dbReference type="GO" id="GO:0008270">
    <property type="term" value="F:zinc ion binding"/>
    <property type="evidence" value="ECO:0007669"/>
    <property type="project" value="UniProtKB-KW"/>
</dbReference>
<dbReference type="SUPFAM" id="SSF57850">
    <property type="entry name" value="RING/U-box"/>
    <property type="match status" value="3"/>
</dbReference>
<evidence type="ECO:0000256" key="2">
    <source>
        <dbReference type="ARBA" id="ARBA00012251"/>
    </source>
</evidence>
<keyword evidence="15" id="KW-1185">Reference proteome</keyword>
<dbReference type="Pfam" id="PF00097">
    <property type="entry name" value="zf-C3HC4"/>
    <property type="match status" value="1"/>
</dbReference>
<dbReference type="InterPro" id="IPR031127">
    <property type="entry name" value="E3_UB_ligase_RBR"/>
</dbReference>